<feature type="domain" description="Mur ligase C-terminal" evidence="13">
    <location>
        <begin position="311"/>
        <end position="428"/>
    </location>
</feature>
<dbReference type="GO" id="GO:0051301">
    <property type="term" value="P:cell division"/>
    <property type="evidence" value="ECO:0007669"/>
    <property type="project" value="UniProtKB-KW"/>
</dbReference>
<reference evidence="15 16" key="1">
    <citation type="submission" date="2019-08" db="EMBL/GenBank/DDBJ databases">
        <title>Genome of Phaeodactylibacter luteus.</title>
        <authorList>
            <person name="Bowman J.P."/>
        </authorList>
    </citation>
    <scope>NUCLEOTIDE SEQUENCE [LARGE SCALE GENOMIC DNA]</scope>
    <source>
        <strain evidence="15 16">KCTC 42180</strain>
    </source>
</reference>
<evidence type="ECO:0000256" key="11">
    <source>
        <dbReference type="RuleBase" id="RU004136"/>
    </source>
</evidence>
<dbReference type="AlphaFoldDB" id="A0A5C6RGT4"/>
<dbReference type="InterPro" id="IPR036565">
    <property type="entry name" value="Mur-like_cat_sf"/>
</dbReference>
<keyword evidence="1 10" id="KW-0963">Cytoplasm</keyword>
<evidence type="ECO:0000256" key="1">
    <source>
        <dbReference type="ARBA" id="ARBA00022490"/>
    </source>
</evidence>
<dbReference type="GO" id="GO:0008766">
    <property type="term" value="F:UDP-N-acetylmuramoylalanyl-D-glutamyl-2,6-diaminopimelate-D-alanyl-D-alanine ligase activity"/>
    <property type="evidence" value="ECO:0007669"/>
    <property type="project" value="RHEA"/>
</dbReference>
<dbReference type="GO" id="GO:0005524">
    <property type="term" value="F:ATP binding"/>
    <property type="evidence" value="ECO:0007669"/>
    <property type="project" value="UniProtKB-UniRule"/>
</dbReference>
<dbReference type="Pfam" id="PF08245">
    <property type="entry name" value="Mur_ligase_M"/>
    <property type="match status" value="1"/>
</dbReference>
<evidence type="ECO:0000259" key="13">
    <source>
        <dbReference type="Pfam" id="PF02875"/>
    </source>
</evidence>
<keyword evidence="4 10" id="KW-0547">Nucleotide-binding</keyword>
<dbReference type="HAMAP" id="MF_02019">
    <property type="entry name" value="MurF"/>
    <property type="match status" value="1"/>
</dbReference>
<dbReference type="PANTHER" id="PTHR43024:SF1">
    <property type="entry name" value="UDP-N-ACETYLMURAMOYL-TRIPEPTIDE--D-ALANYL-D-ALANINE LIGASE"/>
    <property type="match status" value="1"/>
</dbReference>
<comment type="function">
    <text evidence="10 11">Involved in cell wall formation. Catalyzes the final step in the synthesis of UDP-N-acetylmuramoyl-pentapeptide, the precursor of murein.</text>
</comment>
<proteinExistence type="inferred from homology"/>
<dbReference type="InterPro" id="IPR005863">
    <property type="entry name" value="UDP-N-AcMur_synth"/>
</dbReference>
<dbReference type="GO" id="GO:0047480">
    <property type="term" value="F:UDP-N-acetylmuramoyl-tripeptide-D-alanyl-D-alanine ligase activity"/>
    <property type="evidence" value="ECO:0007669"/>
    <property type="project" value="UniProtKB-UniRule"/>
</dbReference>
<keyword evidence="5 10" id="KW-0067">ATP-binding</keyword>
<dbReference type="InterPro" id="IPR035911">
    <property type="entry name" value="MurE/MurF_N"/>
</dbReference>
<keyword evidence="16" id="KW-1185">Reference proteome</keyword>
<organism evidence="15 16">
    <name type="scientific">Phaeodactylibacter luteus</name>
    <dbReference type="NCBI Taxonomy" id="1564516"/>
    <lineage>
        <taxon>Bacteria</taxon>
        <taxon>Pseudomonadati</taxon>
        <taxon>Bacteroidota</taxon>
        <taxon>Saprospiria</taxon>
        <taxon>Saprospirales</taxon>
        <taxon>Haliscomenobacteraceae</taxon>
        <taxon>Phaeodactylibacter</taxon>
    </lineage>
</organism>
<protein>
    <recommendedName>
        <fullName evidence="10 11">UDP-N-acetylmuramoyl-tripeptide--D-alanyl-D-alanine ligase</fullName>
        <ecNumber evidence="10 11">6.3.2.10</ecNumber>
    </recommendedName>
    <alternativeName>
        <fullName evidence="10">D-alanyl-D-alanine-adding enzyme</fullName>
    </alternativeName>
</protein>
<comment type="similarity">
    <text evidence="10">Belongs to the MurCDEF family. MurF subfamily.</text>
</comment>
<keyword evidence="3 10" id="KW-0132">Cell division</keyword>
<evidence type="ECO:0000256" key="7">
    <source>
        <dbReference type="ARBA" id="ARBA00022984"/>
    </source>
</evidence>
<dbReference type="GO" id="GO:0071555">
    <property type="term" value="P:cell wall organization"/>
    <property type="evidence" value="ECO:0007669"/>
    <property type="project" value="UniProtKB-KW"/>
</dbReference>
<dbReference type="SUPFAM" id="SSF53244">
    <property type="entry name" value="MurD-like peptide ligases, peptide-binding domain"/>
    <property type="match status" value="1"/>
</dbReference>
<dbReference type="InterPro" id="IPR013221">
    <property type="entry name" value="Mur_ligase_cen"/>
</dbReference>
<evidence type="ECO:0000256" key="9">
    <source>
        <dbReference type="ARBA" id="ARBA00023316"/>
    </source>
</evidence>
<dbReference type="Pfam" id="PF02875">
    <property type="entry name" value="Mur_ligase_C"/>
    <property type="match status" value="1"/>
</dbReference>
<comment type="subcellular location">
    <subcellularLocation>
        <location evidence="10 11">Cytoplasm</location>
    </subcellularLocation>
</comment>
<dbReference type="EMBL" id="VOOR01000056">
    <property type="protein sequence ID" value="TXB61511.1"/>
    <property type="molecule type" value="Genomic_DNA"/>
</dbReference>
<name>A0A5C6RGT4_9BACT</name>
<dbReference type="SUPFAM" id="SSF53623">
    <property type="entry name" value="MurD-like peptide ligases, catalytic domain"/>
    <property type="match status" value="1"/>
</dbReference>
<dbReference type="GO" id="GO:0005737">
    <property type="term" value="C:cytoplasm"/>
    <property type="evidence" value="ECO:0007669"/>
    <property type="project" value="UniProtKB-SubCell"/>
</dbReference>
<gene>
    <name evidence="10 15" type="primary">murF</name>
    <name evidence="15" type="ORF">FRY97_18825</name>
</gene>
<evidence type="ECO:0000256" key="5">
    <source>
        <dbReference type="ARBA" id="ARBA00022840"/>
    </source>
</evidence>
<comment type="catalytic activity">
    <reaction evidence="10 11">
        <text>D-alanyl-D-alanine + UDP-N-acetyl-alpha-D-muramoyl-L-alanyl-gamma-D-glutamyl-meso-2,6-diaminopimelate + ATP = UDP-N-acetyl-alpha-D-muramoyl-L-alanyl-gamma-D-glutamyl-meso-2,6-diaminopimeloyl-D-alanyl-D-alanine + ADP + phosphate + H(+)</text>
        <dbReference type="Rhea" id="RHEA:28374"/>
        <dbReference type="ChEBI" id="CHEBI:15378"/>
        <dbReference type="ChEBI" id="CHEBI:30616"/>
        <dbReference type="ChEBI" id="CHEBI:43474"/>
        <dbReference type="ChEBI" id="CHEBI:57822"/>
        <dbReference type="ChEBI" id="CHEBI:61386"/>
        <dbReference type="ChEBI" id="CHEBI:83905"/>
        <dbReference type="ChEBI" id="CHEBI:456216"/>
        <dbReference type="EC" id="6.3.2.10"/>
    </reaction>
</comment>
<dbReference type="Proteomes" id="UP000321580">
    <property type="component" value="Unassembled WGS sequence"/>
</dbReference>
<evidence type="ECO:0000256" key="4">
    <source>
        <dbReference type="ARBA" id="ARBA00022741"/>
    </source>
</evidence>
<sequence length="441" mass="47658">MVTLAELYQAFQECGGLTTDSRRVKPGQLFWALKGEHFDGNAFAHAALKAGARYAVASASAGLPPHPQLLEVEDTLQALQDLGRHHRRQFTGPVVGITGSNGKTTTKELVAAVMQAAYRVHFTQGNLNNHIGVPLTLLAMPADTEIAIIEMGANHQGEIDALSRIAEPTHGLITNIGKAHLEGFGGIEGVKKGKSELYRFLAETGGTVFINQDEPFLSGLAEPCKRKVFYGSAAELEPESPSLQVVLEEEHPFLRVAFKDLKTGAPEVAQSQLIGRYNLGNIATAVALGQYFKVPAQKISRAIAGYRPANMRTQLLSYKGLTCLLDAYNANPTSMLHAIRAFQQVDAGQRIAVLGEMLELGADEAAEHDAVAQAAVAAGFTEVWLVGKAFRAAAQQYGLQHFEDVHALKAWFRPERHTGSHILVKGSRGNRLELLLDMGKA</sequence>
<evidence type="ECO:0000313" key="15">
    <source>
        <dbReference type="EMBL" id="TXB61511.1"/>
    </source>
</evidence>
<feature type="binding site" evidence="10">
    <location>
        <begin position="99"/>
        <end position="105"/>
    </location>
    <ligand>
        <name>ATP</name>
        <dbReference type="ChEBI" id="CHEBI:30616"/>
    </ligand>
</feature>
<evidence type="ECO:0000256" key="2">
    <source>
        <dbReference type="ARBA" id="ARBA00022598"/>
    </source>
</evidence>
<evidence type="ECO:0000259" key="12">
    <source>
        <dbReference type="Pfam" id="PF01225"/>
    </source>
</evidence>
<dbReference type="GO" id="GO:0008360">
    <property type="term" value="P:regulation of cell shape"/>
    <property type="evidence" value="ECO:0007669"/>
    <property type="project" value="UniProtKB-KW"/>
</dbReference>
<dbReference type="InterPro" id="IPR000713">
    <property type="entry name" value="Mur_ligase_N"/>
</dbReference>
<comment type="caution">
    <text evidence="15">The sequence shown here is derived from an EMBL/GenBank/DDBJ whole genome shotgun (WGS) entry which is preliminary data.</text>
</comment>
<keyword evidence="8 10" id="KW-0131">Cell cycle</keyword>
<dbReference type="Gene3D" id="3.40.1390.10">
    <property type="entry name" value="MurE/MurF, N-terminal domain"/>
    <property type="match status" value="1"/>
</dbReference>
<dbReference type="InterPro" id="IPR004101">
    <property type="entry name" value="Mur_ligase_C"/>
</dbReference>
<dbReference type="GO" id="GO:0009252">
    <property type="term" value="P:peptidoglycan biosynthetic process"/>
    <property type="evidence" value="ECO:0007669"/>
    <property type="project" value="UniProtKB-UniRule"/>
</dbReference>
<dbReference type="SUPFAM" id="SSF63418">
    <property type="entry name" value="MurE/MurF N-terminal domain"/>
    <property type="match status" value="1"/>
</dbReference>
<keyword evidence="9 10" id="KW-0961">Cell wall biogenesis/degradation</keyword>
<accession>A0A5C6RGT4</accession>
<dbReference type="UniPathway" id="UPA00219"/>
<feature type="domain" description="Mur ligase central" evidence="14">
    <location>
        <begin position="97"/>
        <end position="288"/>
    </location>
</feature>
<evidence type="ECO:0000256" key="8">
    <source>
        <dbReference type="ARBA" id="ARBA00023306"/>
    </source>
</evidence>
<dbReference type="NCBIfam" id="TIGR01143">
    <property type="entry name" value="murF"/>
    <property type="match status" value="1"/>
</dbReference>
<feature type="domain" description="Mur ligase N-terminal catalytic" evidence="12">
    <location>
        <begin position="16"/>
        <end position="82"/>
    </location>
</feature>
<comment type="pathway">
    <text evidence="10 11">Cell wall biogenesis; peptidoglycan biosynthesis.</text>
</comment>
<evidence type="ECO:0000313" key="16">
    <source>
        <dbReference type="Proteomes" id="UP000321580"/>
    </source>
</evidence>
<keyword evidence="6 10" id="KW-0133">Cell shape</keyword>
<evidence type="ECO:0000256" key="10">
    <source>
        <dbReference type="HAMAP-Rule" id="MF_02019"/>
    </source>
</evidence>
<dbReference type="PANTHER" id="PTHR43024">
    <property type="entry name" value="UDP-N-ACETYLMURAMOYL-TRIPEPTIDE--D-ALANYL-D-ALANINE LIGASE"/>
    <property type="match status" value="1"/>
</dbReference>
<dbReference type="RefSeq" id="WP_147169123.1">
    <property type="nucleotide sequence ID" value="NZ_VOOR01000056.1"/>
</dbReference>
<dbReference type="InterPro" id="IPR051046">
    <property type="entry name" value="MurCDEF_CellWall_CoF430Synth"/>
</dbReference>
<keyword evidence="2 10" id="KW-0436">Ligase</keyword>
<evidence type="ECO:0000256" key="3">
    <source>
        <dbReference type="ARBA" id="ARBA00022618"/>
    </source>
</evidence>
<dbReference type="Gene3D" id="3.40.1190.10">
    <property type="entry name" value="Mur-like, catalytic domain"/>
    <property type="match status" value="1"/>
</dbReference>
<keyword evidence="7 10" id="KW-0573">Peptidoglycan synthesis</keyword>
<dbReference type="OrthoDB" id="9801978at2"/>
<dbReference type="Pfam" id="PF01225">
    <property type="entry name" value="Mur_ligase"/>
    <property type="match status" value="1"/>
</dbReference>
<dbReference type="Gene3D" id="3.90.190.20">
    <property type="entry name" value="Mur ligase, C-terminal domain"/>
    <property type="match status" value="1"/>
</dbReference>
<evidence type="ECO:0000256" key="6">
    <source>
        <dbReference type="ARBA" id="ARBA00022960"/>
    </source>
</evidence>
<dbReference type="InterPro" id="IPR036615">
    <property type="entry name" value="Mur_ligase_C_dom_sf"/>
</dbReference>
<evidence type="ECO:0000259" key="14">
    <source>
        <dbReference type="Pfam" id="PF08245"/>
    </source>
</evidence>
<dbReference type="EC" id="6.3.2.10" evidence="10 11"/>